<comment type="caution">
    <text evidence="1">The sequence shown here is derived from an EMBL/GenBank/DDBJ whole genome shotgun (WGS) entry which is preliminary data.</text>
</comment>
<dbReference type="RefSeq" id="WP_148757657.1">
    <property type="nucleotide sequence ID" value="NZ_VSRQ01000001.1"/>
</dbReference>
<evidence type="ECO:0000313" key="2">
    <source>
        <dbReference type="Proteomes" id="UP000323505"/>
    </source>
</evidence>
<evidence type="ECO:0000313" key="1">
    <source>
        <dbReference type="EMBL" id="TYK53070.1"/>
    </source>
</evidence>
<dbReference type="EMBL" id="VSRQ01000001">
    <property type="protein sequence ID" value="TYK53070.1"/>
    <property type="molecule type" value="Genomic_DNA"/>
</dbReference>
<protein>
    <submittedName>
        <fullName evidence="1">Uncharacterized protein</fullName>
    </submittedName>
</protein>
<organism evidence="1 2">
    <name type="scientific">Actinomadura decatromicini</name>
    <dbReference type="NCBI Taxonomy" id="2604572"/>
    <lineage>
        <taxon>Bacteria</taxon>
        <taxon>Bacillati</taxon>
        <taxon>Actinomycetota</taxon>
        <taxon>Actinomycetes</taxon>
        <taxon>Streptosporangiales</taxon>
        <taxon>Thermomonosporaceae</taxon>
        <taxon>Actinomadura</taxon>
    </lineage>
</organism>
<sequence>MVVLVAVANGKSGTLQSLFDLAHIGWSDALDIGEPFRFLCEAGIESPESQGTCRERTRYELRGADEQVAALATRAIAHAALNNPHDVFNLLVALRSIGAVEQVAALATRAAAHTTFDNPDAVATLLNRLREVGADEQVTALATRLPVAGMFGLFLLVADHMARYRFGREPDGRPADRWEWEDL</sequence>
<dbReference type="Proteomes" id="UP000323505">
    <property type="component" value="Unassembled WGS sequence"/>
</dbReference>
<proteinExistence type="predicted"/>
<keyword evidence="2" id="KW-1185">Reference proteome</keyword>
<accession>A0A5D3FZB9</accession>
<name>A0A5D3FZB9_9ACTN</name>
<gene>
    <name evidence="1" type="ORF">FXF68_04905</name>
</gene>
<reference evidence="1 2" key="1">
    <citation type="submission" date="2019-08" db="EMBL/GenBank/DDBJ databases">
        <title>Actinomadura sp. nov. CYP1-5 isolated from mountain soil.</title>
        <authorList>
            <person name="Songsumanus A."/>
            <person name="Kuncharoen N."/>
            <person name="Kudo T."/>
            <person name="Yuki M."/>
            <person name="Igarashi Y."/>
            <person name="Tanasupawat S."/>
        </authorList>
    </citation>
    <scope>NUCLEOTIDE SEQUENCE [LARGE SCALE GENOMIC DNA]</scope>
    <source>
        <strain evidence="1 2">CYP1-5</strain>
    </source>
</reference>
<dbReference type="AlphaFoldDB" id="A0A5D3FZB9"/>